<dbReference type="InterPro" id="IPR018060">
    <property type="entry name" value="HTH_AraC"/>
</dbReference>
<keyword evidence="3" id="KW-0804">Transcription</keyword>
<gene>
    <name evidence="5" type="ORF">SDC9_82088</name>
</gene>
<evidence type="ECO:0000313" key="5">
    <source>
        <dbReference type="EMBL" id="MPM35495.1"/>
    </source>
</evidence>
<dbReference type="InterPro" id="IPR018062">
    <property type="entry name" value="HTH_AraC-typ_CS"/>
</dbReference>
<dbReference type="PROSITE" id="PS00041">
    <property type="entry name" value="HTH_ARAC_FAMILY_1"/>
    <property type="match status" value="1"/>
</dbReference>
<dbReference type="SUPFAM" id="SSF46689">
    <property type="entry name" value="Homeodomain-like"/>
    <property type="match status" value="2"/>
</dbReference>
<dbReference type="InterPro" id="IPR050959">
    <property type="entry name" value="MarA-like"/>
</dbReference>
<evidence type="ECO:0000256" key="2">
    <source>
        <dbReference type="ARBA" id="ARBA00023125"/>
    </source>
</evidence>
<accession>A0A644Z3L1</accession>
<dbReference type="SUPFAM" id="SSF55136">
    <property type="entry name" value="Probable bacterial effector-binding domain"/>
    <property type="match status" value="1"/>
</dbReference>
<dbReference type="GO" id="GO:0003700">
    <property type="term" value="F:DNA-binding transcription factor activity"/>
    <property type="evidence" value="ECO:0007669"/>
    <property type="project" value="InterPro"/>
</dbReference>
<evidence type="ECO:0000256" key="3">
    <source>
        <dbReference type="ARBA" id="ARBA00023163"/>
    </source>
</evidence>
<dbReference type="AlphaFoldDB" id="A0A644Z3L1"/>
<dbReference type="Pfam" id="PF06445">
    <property type="entry name" value="GyrI-like"/>
    <property type="match status" value="1"/>
</dbReference>
<name>A0A644Z3L1_9ZZZZ</name>
<dbReference type="PROSITE" id="PS01124">
    <property type="entry name" value="HTH_ARAC_FAMILY_2"/>
    <property type="match status" value="1"/>
</dbReference>
<dbReference type="EMBL" id="VSSQ01007302">
    <property type="protein sequence ID" value="MPM35495.1"/>
    <property type="molecule type" value="Genomic_DNA"/>
</dbReference>
<protein>
    <recommendedName>
        <fullName evidence="4">HTH araC/xylS-type domain-containing protein</fullName>
    </recommendedName>
</protein>
<dbReference type="PANTHER" id="PTHR47504:SF5">
    <property type="entry name" value="RIGHT ORIGIN-BINDING PROTEIN"/>
    <property type="match status" value="1"/>
</dbReference>
<reference evidence="5" key="1">
    <citation type="submission" date="2019-08" db="EMBL/GenBank/DDBJ databases">
        <authorList>
            <person name="Kucharzyk K."/>
            <person name="Murdoch R.W."/>
            <person name="Higgins S."/>
            <person name="Loffler F."/>
        </authorList>
    </citation>
    <scope>NUCLEOTIDE SEQUENCE</scope>
</reference>
<proteinExistence type="predicted"/>
<dbReference type="InterPro" id="IPR011256">
    <property type="entry name" value="Reg_factor_effector_dom_sf"/>
</dbReference>
<dbReference type="SMART" id="SM00342">
    <property type="entry name" value="HTH_ARAC"/>
    <property type="match status" value="1"/>
</dbReference>
<dbReference type="Gene3D" id="3.20.80.10">
    <property type="entry name" value="Regulatory factor, effector binding domain"/>
    <property type="match status" value="1"/>
</dbReference>
<dbReference type="GO" id="GO:0043565">
    <property type="term" value="F:sequence-specific DNA binding"/>
    <property type="evidence" value="ECO:0007669"/>
    <property type="project" value="InterPro"/>
</dbReference>
<sequence>MEWLERLNSAMDYLEENIGEFDLTRAAQIACCSPFHFQRMFSYLAEVPLSEYIRRRKMTRAAADLATGSEKIIDLALRYGYDSPTAFNRAFQSVHGVAPSTARQDGITLKAYPPISFKIVVRGEEAMDYRIIKKEAFQIVGYAKHFTMNVEENFAAVPEFWGETVQSGNFAKLFPLMAKEPQGILGVSACMSGENFDYYIAVVSDKEPLPGMERYEVPACTWAVFPCVGPMPGAIQTLQKRIVSEWLPASGYEYANAPDIEVYFEGDQTASDYRSEVWLPVQKSTCNGAARLPWSK</sequence>
<feature type="domain" description="HTH araC/xylS-type" evidence="4">
    <location>
        <begin position="8"/>
        <end position="105"/>
    </location>
</feature>
<dbReference type="SMART" id="SM00871">
    <property type="entry name" value="AraC_E_bind"/>
    <property type="match status" value="1"/>
</dbReference>
<dbReference type="Gene3D" id="1.10.10.60">
    <property type="entry name" value="Homeodomain-like"/>
    <property type="match status" value="2"/>
</dbReference>
<organism evidence="5">
    <name type="scientific">bioreactor metagenome</name>
    <dbReference type="NCBI Taxonomy" id="1076179"/>
    <lineage>
        <taxon>unclassified sequences</taxon>
        <taxon>metagenomes</taxon>
        <taxon>ecological metagenomes</taxon>
    </lineage>
</organism>
<dbReference type="InterPro" id="IPR029442">
    <property type="entry name" value="GyrI-like"/>
</dbReference>
<dbReference type="PANTHER" id="PTHR47504">
    <property type="entry name" value="RIGHT ORIGIN-BINDING PROTEIN"/>
    <property type="match status" value="1"/>
</dbReference>
<keyword evidence="2" id="KW-0238">DNA-binding</keyword>
<dbReference type="Pfam" id="PF12833">
    <property type="entry name" value="HTH_18"/>
    <property type="match status" value="1"/>
</dbReference>
<dbReference type="InterPro" id="IPR009057">
    <property type="entry name" value="Homeodomain-like_sf"/>
</dbReference>
<dbReference type="InterPro" id="IPR010499">
    <property type="entry name" value="AraC_E-bd"/>
</dbReference>
<evidence type="ECO:0000259" key="4">
    <source>
        <dbReference type="PROSITE" id="PS01124"/>
    </source>
</evidence>
<evidence type="ECO:0000256" key="1">
    <source>
        <dbReference type="ARBA" id="ARBA00023015"/>
    </source>
</evidence>
<keyword evidence="1" id="KW-0805">Transcription regulation</keyword>
<comment type="caution">
    <text evidence="5">The sequence shown here is derived from an EMBL/GenBank/DDBJ whole genome shotgun (WGS) entry which is preliminary data.</text>
</comment>